<dbReference type="EMBL" id="UYRU01043973">
    <property type="protein sequence ID" value="VDK84701.1"/>
    <property type="molecule type" value="Genomic_DNA"/>
</dbReference>
<proteinExistence type="predicted"/>
<name>A0A3P6V3R8_DIBLA</name>
<reference evidence="1 2" key="1">
    <citation type="submission" date="2018-11" db="EMBL/GenBank/DDBJ databases">
        <authorList>
            <consortium name="Pathogen Informatics"/>
        </authorList>
    </citation>
    <scope>NUCLEOTIDE SEQUENCE [LARGE SCALE GENOMIC DNA]</scope>
</reference>
<evidence type="ECO:0000313" key="1">
    <source>
        <dbReference type="EMBL" id="VDK84701.1"/>
    </source>
</evidence>
<organism evidence="1 2">
    <name type="scientific">Dibothriocephalus latus</name>
    <name type="common">Fish tapeworm</name>
    <name type="synonym">Diphyllobothrium latum</name>
    <dbReference type="NCBI Taxonomy" id="60516"/>
    <lineage>
        <taxon>Eukaryota</taxon>
        <taxon>Metazoa</taxon>
        <taxon>Spiralia</taxon>
        <taxon>Lophotrochozoa</taxon>
        <taxon>Platyhelminthes</taxon>
        <taxon>Cestoda</taxon>
        <taxon>Eucestoda</taxon>
        <taxon>Diphyllobothriidea</taxon>
        <taxon>Diphyllobothriidae</taxon>
        <taxon>Dibothriocephalus</taxon>
    </lineage>
</organism>
<keyword evidence="2" id="KW-1185">Reference proteome</keyword>
<accession>A0A3P6V3R8</accession>
<evidence type="ECO:0000313" key="2">
    <source>
        <dbReference type="Proteomes" id="UP000281553"/>
    </source>
</evidence>
<gene>
    <name evidence="1" type="ORF">DILT_LOCUS3614</name>
</gene>
<sequence length="131" mass="14540">MPYPPHRNMPFGTADLQAIMTALHTFILDRRCKRYKVTGIGHARASDKPPEESSADNLYMPNTLRFQLGHPVVDKASNLRSTLLIGSCCGEGQQHKTSVPMGIEERRAVLEVAMSLIQQADHIALNFKVSP</sequence>
<protein>
    <submittedName>
        <fullName evidence="1">Uncharacterized protein</fullName>
    </submittedName>
</protein>
<dbReference type="Proteomes" id="UP000281553">
    <property type="component" value="Unassembled WGS sequence"/>
</dbReference>
<dbReference type="AlphaFoldDB" id="A0A3P6V3R8"/>